<organism evidence="1">
    <name type="scientific">marine sediment metagenome</name>
    <dbReference type="NCBI Taxonomy" id="412755"/>
    <lineage>
        <taxon>unclassified sequences</taxon>
        <taxon>metagenomes</taxon>
        <taxon>ecological metagenomes</taxon>
    </lineage>
</organism>
<name>A0A0F9TMG1_9ZZZZ</name>
<accession>A0A0F9TMG1</accession>
<dbReference type="EMBL" id="LAZR01001569">
    <property type="protein sequence ID" value="KKN42603.1"/>
    <property type="molecule type" value="Genomic_DNA"/>
</dbReference>
<sequence length="317" mass="35300">MTTSGSYTLTANRNSIINGAYRLLGFNEKHGIMPADKIIDASETLNMMGKAWQAEGIGMWLNKDATLFLQTDTESFTIGPTGSHATLTPYSTEIAADADSGASTITVDSDDDITNGDYIGIELDDNSFQWTTVNGTPSSDVVTLTDVLTGDTSENNYVVNYTTKMQRPLEIIEARIRNSSDEDVVLEIVSRTEYMMLTDKDSAGIPNTIYYDPQLTNGVMYVWQVTNDVNNRIVFTAKYPIEIYDAFDDSTPFPDEWFLTLKYNLAVLMMPEYITSQNLSIAHINTLTNRAEELKQTVQSFDASYTSAQFVPNIRGF</sequence>
<reference evidence="1" key="1">
    <citation type="journal article" date="2015" name="Nature">
        <title>Complex archaea that bridge the gap between prokaryotes and eukaryotes.</title>
        <authorList>
            <person name="Spang A."/>
            <person name="Saw J.H."/>
            <person name="Jorgensen S.L."/>
            <person name="Zaremba-Niedzwiedzka K."/>
            <person name="Martijn J."/>
            <person name="Lind A.E."/>
            <person name="van Eijk R."/>
            <person name="Schleper C."/>
            <person name="Guy L."/>
            <person name="Ettema T.J."/>
        </authorList>
    </citation>
    <scope>NUCLEOTIDE SEQUENCE</scope>
</reference>
<proteinExistence type="predicted"/>
<gene>
    <name evidence="1" type="ORF">LCGC14_0711530</name>
</gene>
<comment type="caution">
    <text evidence="1">The sequence shown here is derived from an EMBL/GenBank/DDBJ whole genome shotgun (WGS) entry which is preliminary data.</text>
</comment>
<evidence type="ECO:0000313" key="1">
    <source>
        <dbReference type="EMBL" id="KKN42603.1"/>
    </source>
</evidence>
<dbReference type="AlphaFoldDB" id="A0A0F9TMG1"/>
<protein>
    <submittedName>
        <fullName evidence="1">Uncharacterized protein</fullName>
    </submittedName>
</protein>